<dbReference type="GO" id="GO:0006574">
    <property type="term" value="P:L-valine catabolic process"/>
    <property type="evidence" value="ECO:0007669"/>
    <property type="project" value="TreeGrafter"/>
</dbReference>
<dbReference type="SUPFAM" id="SSF48179">
    <property type="entry name" value="6-phosphogluconate dehydrogenase C-terminal domain-like"/>
    <property type="match status" value="1"/>
</dbReference>
<evidence type="ECO:0000313" key="7">
    <source>
        <dbReference type="EMBL" id="QNN52365.1"/>
    </source>
</evidence>
<dbReference type="PANTHER" id="PTHR22981">
    <property type="entry name" value="3-HYDROXYISOBUTYRATE DEHYDROGENASE-RELATED"/>
    <property type="match status" value="1"/>
</dbReference>
<dbReference type="RefSeq" id="WP_187578207.1">
    <property type="nucleotide sequence ID" value="NZ_CP060713.1"/>
</dbReference>
<evidence type="ECO:0000259" key="6">
    <source>
        <dbReference type="Pfam" id="PF14833"/>
    </source>
</evidence>
<evidence type="ECO:0000256" key="1">
    <source>
        <dbReference type="ARBA" id="ARBA00009080"/>
    </source>
</evidence>
<dbReference type="InterPro" id="IPR013328">
    <property type="entry name" value="6PGD_dom2"/>
</dbReference>
<dbReference type="GO" id="GO:0050661">
    <property type="term" value="F:NADP binding"/>
    <property type="evidence" value="ECO:0007669"/>
    <property type="project" value="InterPro"/>
</dbReference>
<keyword evidence="2" id="KW-0560">Oxidoreductase</keyword>
<accession>A0A7G9R9U0</accession>
<gene>
    <name evidence="7" type="ORF">H9L09_18075</name>
</gene>
<evidence type="ECO:0000256" key="4">
    <source>
        <dbReference type="PIRSR" id="PIRSR000103-1"/>
    </source>
</evidence>
<feature type="domain" description="3-hydroxyisobutyrate dehydrogenase-like NAD-binding" evidence="6">
    <location>
        <begin position="166"/>
        <end position="278"/>
    </location>
</feature>
<evidence type="ECO:0000256" key="3">
    <source>
        <dbReference type="ARBA" id="ARBA00023027"/>
    </source>
</evidence>
<dbReference type="PIRSF" id="PIRSF000103">
    <property type="entry name" value="HIBADH"/>
    <property type="match status" value="1"/>
</dbReference>
<keyword evidence="3" id="KW-0520">NAD</keyword>
<keyword evidence="8" id="KW-1185">Reference proteome</keyword>
<dbReference type="Gene3D" id="1.10.1040.10">
    <property type="entry name" value="N-(1-d-carboxylethyl)-l-norvaline Dehydrogenase, domain 2"/>
    <property type="match status" value="1"/>
</dbReference>
<dbReference type="Pfam" id="PF03446">
    <property type="entry name" value="NAD_binding_2"/>
    <property type="match status" value="1"/>
</dbReference>
<dbReference type="InterPro" id="IPR036291">
    <property type="entry name" value="NAD(P)-bd_dom_sf"/>
</dbReference>
<dbReference type="InterPro" id="IPR029154">
    <property type="entry name" value="HIBADH-like_NADP-bd"/>
</dbReference>
<evidence type="ECO:0000256" key="2">
    <source>
        <dbReference type="ARBA" id="ARBA00023002"/>
    </source>
</evidence>
<dbReference type="EMBL" id="CP060713">
    <property type="protein sequence ID" value="QNN52365.1"/>
    <property type="molecule type" value="Genomic_DNA"/>
</dbReference>
<evidence type="ECO:0000259" key="5">
    <source>
        <dbReference type="Pfam" id="PF03446"/>
    </source>
</evidence>
<dbReference type="SUPFAM" id="SSF51735">
    <property type="entry name" value="NAD(P)-binding Rossmann-fold domains"/>
    <property type="match status" value="1"/>
</dbReference>
<dbReference type="InterPro" id="IPR008927">
    <property type="entry name" value="6-PGluconate_DH-like_C_sf"/>
</dbReference>
<proteinExistence type="inferred from homology"/>
<feature type="domain" description="6-phosphogluconate dehydrogenase NADP-binding" evidence="5">
    <location>
        <begin position="4"/>
        <end position="163"/>
    </location>
</feature>
<feature type="active site" evidence="4">
    <location>
        <position position="172"/>
    </location>
</feature>
<sequence>MTKRIGFIGLGNLGFHLAHNLVLAGFEVVVNDLDQSRAEDLVAGGAIWARTPRIVAEATDTVITCLPSPVAVSAVMTGDDGVLAGLRDGGTWIEMSTNEREEIQRLALLCQARGVACLEAPVTGGVHKAAEGEITVLVGGDESVYADHSAIFAAVGNKTFYMGALGNASIIKVITNMLAFIHLVAAGEALMLAKAGGLDLATSFEAIRASSGNSFVHETESQVVLSGSYNIGFTMDLACKDLGFATAMGADFSVPLELATTVEQTFARARAAYGGGAWSPMVVKLLEDAVGQELRAPGFPEVLLASTGTEPRKASS</sequence>
<dbReference type="GO" id="GO:0051287">
    <property type="term" value="F:NAD binding"/>
    <property type="evidence" value="ECO:0007669"/>
    <property type="project" value="InterPro"/>
</dbReference>
<name>A0A7G9R9U0_9ACTN</name>
<dbReference type="KEGG" id="nmes:H9L09_18075"/>
<protein>
    <submittedName>
        <fullName evidence="7">NAD(P)-dependent oxidoreductase</fullName>
    </submittedName>
</protein>
<dbReference type="Proteomes" id="UP000515947">
    <property type="component" value="Chromosome"/>
</dbReference>
<dbReference type="Gene3D" id="3.40.50.720">
    <property type="entry name" value="NAD(P)-binding Rossmann-like Domain"/>
    <property type="match status" value="1"/>
</dbReference>
<comment type="similarity">
    <text evidence="1">Belongs to the HIBADH-related family.</text>
</comment>
<organism evidence="7 8">
    <name type="scientific">Nocardioides mesophilus</name>
    <dbReference type="NCBI Taxonomy" id="433659"/>
    <lineage>
        <taxon>Bacteria</taxon>
        <taxon>Bacillati</taxon>
        <taxon>Actinomycetota</taxon>
        <taxon>Actinomycetes</taxon>
        <taxon>Propionibacteriales</taxon>
        <taxon>Nocardioidaceae</taxon>
        <taxon>Nocardioides</taxon>
    </lineage>
</organism>
<dbReference type="InterPro" id="IPR015815">
    <property type="entry name" value="HIBADH-related"/>
</dbReference>
<reference evidence="7 8" key="1">
    <citation type="submission" date="2020-08" db="EMBL/GenBank/DDBJ databases">
        <title>Genome sequence of Nocardioides mesophilus KACC 16243T.</title>
        <authorList>
            <person name="Hyun D.-W."/>
            <person name="Bae J.-W."/>
        </authorList>
    </citation>
    <scope>NUCLEOTIDE SEQUENCE [LARGE SCALE GENOMIC DNA]</scope>
    <source>
        <strain evidence="7 8">KACC 16243</strain>
    </source>
</reference>
<dbReference type="GO" id="GO:0008442">
    <property type="term" value="F:3-hydroxyisobutyrate dehydrogenase activity"/>
    <property type="evidence" value="ECO:0007669"/>
    <property type="project" value="TreeGrafter"/>
</dbReference>
<dbReference type="AlphaFoldDB" id="A0A7G9R9U0"/>
<dbReference type="PANTHER" id="PTHR22981:SF84">
    <property type="entry name" value="3-HYDROXYISOBUTYRATE DEHYDROGENASE"/>
    <property type="match status" value="1"/>
</dbReference>
<dbReference type="InterPro" id="IPR006115">
    <property type="entry name" value="6PGDH_NADP-bd"/>
</dbReference>
<dbReference type="Pfam" id="PF14833">
    <property type="entry name" value="NAD_binding_11"/>
    <property type="match status" value="1"/>
</dbReference>
<evidence type="ECO:0000313" key="8">
    <source>
        <dbReference type="Proteomes" id="UP000515947"/>
    </source>
</evidence>